<feature type="domain" description="VWFA" evidence="2">
    <location>
        <begin position="470"/>
        <end position="617"/>
    </location>
</feature>
<dbReference type="SUPFAM" id="SSF53300">
    <property type="entry name" value="vWA-like"/>
    <property type="match status" value="1"/>
</dbReference>
<reference evidence="4" key="1">
    <citation type="journal article" date="2015" name="Nat. Genet.">
        <title>The genome and transcriptome of the zoonotic hookworm Ancylostoma ceylanicum identify infection-specific gene families.</title>
        <authorList>
            <person name="Schwarz E.M."/>
            <person name="Hu Y."/>
            <person name="Antoshechkin I."/>
            <person name="Miller M.M."/>
            <person name="Sternberg P.W."/>
            <person name="Aroian R.V."/>
        </authorList>
    </citation>
    <scope>NUCLEOTIDE SEQUENCE</scope>
    <source>
        <strain evidence="4">HY135</strain>
    </source>
</reference>
<dbReference type="PANTHER" id="PTHR21301:SF10">
    <property type="entry name" value="REVERSE TRANSCRIPTASE DOMAIN-CONTAINING PROTEIN"/>
    <property type="match status" value="1"/>
</dbReference>
<evidence type="ECO:0000259" key="2">
    <source>
        <dbReference type="PROSITE" id="PS50234"/>
    </source>
</evidence>
<dbReference type="STRING" id="53326.A0A016RUZ7"/>
<feature type="compositionally biased region" description="Polar residues" evidence="1">
    <location>
        <begin position="438"/>
        <end position="460"/>
    </location>
</feature>
<sequence length="1326" mass="147833">MSHPRTTTKYAIADNAQDLINTPKMGNNGEISPHFQMRESQQNMSHPRTTTKYAVADNAQDLINTPKMGNNGEISSPVYHSVANGIQNEAALMFAEVTLYNPHEPSTMTTAIAFLDSRANKSYITRTLAVKLKLQSIGKETMQIYTFGATKPLTSQASSHVIGIVISAGNKLLNVKAMITLTDTVKYIKMATQLPQNMRFTVSSVTPQVLIGNDYFWDLILCDVFYYKQLPDGHRMIHTSIGNIIMKQQLNLSDASAYSCSSNESAATNPANHDEFTKLVARFWDMESAGIGPPGVQPPITFEAEQWYPSNLPTVMPPWKIKAADVNKVQLTQTTTTPGLADDETDSLLSIGPPRNLTGGTTVGTDSDVTTVSTSASASEDPPEIREEVFRGSEEKEMTTSAPETVLIASTESSLIPEVTNSDTPIGTERGLNITAEVSGSTEQSNESTMEHPSQNTSGMPASDKPNCTDIFLVLDSSGNVLRQYEKQKHLISNILVELGDGDRHYGLMTYAGKTRQRINVPPHSRISKQLFMRKLAKARFLSGVTATGSALKAVANLKFPHSTDIIVVTDGFSFDSVEKEAEQLRPSARTPCDSSKRETDPTEHVTPNTARVTVLGDFRLSENALSVLELGPSFSPSQPISTLVLRKIKCALHQLQNKLRRRANFDCELVDRKTSQVYPAIPFPKPFFKQQAANPSVDVSFRLFADEVYKVLARQKQRRDSSNLSFAQKEGIKQLRELVQSSEIRLSTSDKGGEFVVIPHQLDVAITERHLQDASLYRASSAGEFLTQYRKLNREWVSVAKSAGLDPTAIARLKIDLPVCPVLYLLIKTHKFQASNDLKSNDPSAFKVRPIVSCVGGPTDRIGWFLNTIIGQLLNYIPAHLTNTQMFLNRLRTTKITENCVVESFDVNALYTNVSNDSAMQAIFELLSEHAGTINLYGFSVSGVMLLLKACLDCNVFRWYGKYFAQIRGLAMGQRLAPTLAIAFMAKIEQPALEYRPLLYCRHIDDCFVICATQAEMDKCFHLMNEQSEHIKLTRDKPINGWLPFLNVQVRMTKGVYWTKWYRKPSSKNILVHFLSAHPTHLKRAVVTNMFRTATKVCSGLAEKEESLVLARQIAASNGYESYISMSKRRREALARKRDPNTTDKIPFYLPFISDEVSTAIRQCLRRSALNKVVSIVEIPPSNLKRQLVRNRMYDRFCITPNCVVCPTGRPGDCMCSGVIYLITCIGCGAEYIGETSRPLCARIREHMDGKGRSRLTTPLGSHRKFEHGGENFEVNVKILAQEPETSARKFLEALWIHAKSLKMNRKEECLSMTRELAPYLDLLF</sequence>
<dbReference type="SMART" id="SM00327">
    <property type="entry name" value="VWA"/>
    <property type="match status" value="1"/>
</dbReference>
<dbReference type="InterPro" id="IPR002035">
    <property type="entry name" value="VWF_A"/>
</dbReference>
<dbReference type="InterPro" id="IPR058912">
    <property type="entry name" value="HTH_animal"/>
</dbReference>
<gene>
    <name evidence="3" type="primary">Acey_s0364.g3549</name>
    <name evidence="3" type="ORF">Y032_0364g3549</name>
</gene>
<feature type="compositionally biased region" description="Low complexity" evidence="1">
    <location>
        <begin position="358"/>
        <end position="379"/>
    </location>
</feature>
<dbReference type="Pfam" id="PF05585">
    <property type="entry name" value="DUF1758"/>
    <property type="match status" value="1"/>
</dbReference>
<accession>A0A016RUZ7</accession>
<protein>
    <recommendedName>
        <fullName evidence="2">VWFA domain-containing protein</fullName>
    </recommendedName>
</protein>
<dbReference type="Gene3D" id="3.40.50.410">
    <property type="entry name" value="von Willebrand factor, type A domain"/>
    <property type="match status" value="1"/>
</dbReference>
<dbReference type="EMBL" id="JARK01001700">
    <property type="protein sequence ID" value="EYB82205.1"/>
    <property type="molecule type" value="Genomic_DNA"/>
</dbReference>
<comment type="caution">
    <text evidence="3">The sequence shown here is derived from an EMBL/GenBank/DDBJ whole genome shotgun (WGS) entry which is preliminary data.</text>
</comment>
<dbReference type="PANTHER" id="PTHR21301">
    <property type="entry name" value="REVERSE TRANSCRIPTASE"/>
    <property type="match status" value="1"/>
</dbReference>
<dbReference type="PROSITE" id="PS50234">
    <property type="entry name" value="VWFA"/>
    <property type="match status" value="1"/>
</dbReference>
<evidence type="ECO:0000313" key="4">
    <source>
        <dbReference type="Proteomes" id="UP000024635"/>
    </source>
</evidence>
<dbReference type="Proteomes" id="UP000024635">
    <property type="component" value="Unassembled WGS sequence"/>
</dbReference>
<feature type="region of interest" description="Disordered" evidence="1">
    <location>
        <begin position="438"/>
        <end position="463"/>
    </location>
</feature>
<feature type="compositionally biased region" description="Basic and acidic residues" evidence="1">
    <location>
        <begin position="595"/>
        <end position="604"/>
    </location>
</feature>
<dbReference type="InterPro" id="IPR008737">
    <property type="entry name" value="DUF1758"/>
</dbReference>
<evidence type="ECO:0000313" key="3">
    <source>
        <dbReference type="EMBL" id="EYB82205.1"/>
    </source>
</evidence>
<feature type="region of interest" description="Disordered" evidence="1">
    <location>
        <begin position="584"/>
        <end position="607"/>
    </location>
</feature>
<organism evidence="3 4">
    <name type="scientific">Ancylostoma ceylanicum</name>
    <dbReference type="NCBI Taxonomy" id="53326"/>
    <lineage>
        <taxon>Eukaryota</taxon>
        <taxon>Metazoa</taxon>
        <taxon>Ecdysozoa</taxon>
        <taxon>Nematoda</taxon>
        <taxon>Chromadorea</taxon>
        <taxon>Rhabditida</taxon>
        <taxon>Rhabditina</taxon>
        <taxon>Rhabditomorpha</taxon>
        <taxon>Strongyloidea</taxon>
        <taxon>Ancylostomatidae</taxon>
        <taxon>Ancylostomatinae</taxon>
        <taxon>Ancylostoma</taxon>
    </lineage>
</organism>
<feature type="region of interest" description="Disordered" evidence="1">
    <location>
        <begin position="335"/>
        <end position="402"/>
    </location>
</feature>
<dbReference type="Pfam" id="PF26215">
    <property type="entry name" value="HTH_animal"/>
    <property type="match status" value="1"/>
</dbReference>
<dbReference type="OrthoDB" id="5831138at2759"/>
<dbReference type="InterPro" id="IPR036465">
    <property type="entry name" value="vWFA_dom_sf"/>
</dbReference>
<dbReference type="InterPro" id="IPR000477">
    <property type="entry name" value="RT_dom"/>
</dbReference>
<dbReference type="Pfam" id="PF00092">
    <property type="entry name" value="VWA"/>
    <property type="match status" value="1"/>
</dbReference>
<dbReference type="Pfam" id="PF00078">
    <property type="entry name" value="RVT_1"/>
    <property type="match status" value="1"/>
</dbReference>
<feature type="compositionally biased region" description="Basic and acidic residues" evidence="1">
    <location>
        <begin position="383"/>
        <end position="398"/>
    </location>
</feature>
<keyword evidence="4" id="KW-1185">Reference proteome</keyword>
<evidence type="ECO:0000256" key="1">
    <source>
        <dbReference type="SAM" id="MobiDB-lite"/>
    </source>
</evidence>
<name>A0A016RUZ7_9BILA</name>
<proteinExistence type="predicted"/>